<dbReference type="AlphaFoldDB" id="A0A0C2FRK8"/>
<dbReference type="EMBL" id="KN767550">
    <property type="protein sequence ID" value="KIH47556.1"/>
    <property type="molecule type" value="Genomic_DNA"/>
</dbReference>
<reference evidence="2 3" key="1">
    <citation type="submission" date="2013-12" db="EMBL/GenBank/DDBJ databases">
        <title>Draft genome of the parsitic nematode Ancylostoma duodenale.</title>
        <authorList>
            <person name="Mitreva M."/>
        </authorList>
    </citation>
    <scope>NUCLEOTIDE SEQUENCE [LARGE SCALE GENOMIC DNA]</scope>
    <source>
        <strain evidence="2 3">Zhejiang</strain>
    </source>
</reference>
<evidence type="ECO:0000313" key="2">
    <source>
        <dbReference type="EMBL" id="KIH47556.1"/>
    </source>
</evidence>
<proteinExistence type="predicted"/>
<feature type="compositionally biased region" description="Acidic residues" evidence="1">
    <location>
        <begin position="51"/>
        <end position="62"/>
    </location>
</feature>
<feature type="region of interest" description="Disordered" evidence="1">
    <location>
        <begin position="323"/>
        <end position="353"/>
    </location>
</feature>
<feature type="compositionally biased region" description="Polar residues" evidence="1">
    <location>
        <begin position="324"/>
        <end position="336"/>
    </location>
</feature>
<organism evidence="2 3">
    <name type="scientific">Ancylostoma duodenale</name>
    <dbReference type="NCBI Taxonomy" id="51022"/>
    <lineage>
        <taxon>Eukaryota</taxon>
        <taxon>Metazoa</taxon>
        <taxon>Ecdysozoa</taxon>
        <taxon>Nematoda</taxon>
        <taxon>Chromadorea</taxon>
        <taxon>Rhabditida</taxon>
        <taxon>Rhabditina</taxon>
        <taxon>Rhabditomorpha</taxon>
        <taxon>Strongyloidea</taxon>
        <taxon>Ancylostomatidae</taxon>
        <taxon>Ancylostomatinae</taxon>
        <taxon>Ancylostoma</taxon>
    </lineage>
</organism>
<accession>A0A0C2FRK8</accession>
<dbReference type="OrthoDB" id="10504335at2759"/>
<keyword evidence="3" id="KW-1185">Reference proteome</keyword>
<feature type="compositionally biased region" description="Polar residues" evidence="1">
    <location>
        <begin position="388"/>
        <end position="397"/>
    </location>
</feature>
<feature type="compositionally biased region" description="Basic residues" evidence="1">
    <location>
        <begin position="20"/>
        <end position="32"/>
    </location>
</feature>
<dbReference type="Proteomes" id="UP000054047">
    <property type="component" value="Unassembled WGS sequence"/>
</dbReference>
<sequence>MDYVLQETQGELPHEGTTKEKRKTRKNIKQRRLTQSLRIPLANLPSSTEELSQEGLEDDRNDDLYENLLAANQKELRERGSKESFEQNVKDEDEFFNEAASNSSTDIHVRLQNREYAHEEQSGSKSEKLSLREVASYEERRVRSNLNRLDTNNETTYAGLNSTTLQASYHECTLNAAFSRSTSPLRADVNAAQSIKNDDVGHQSINGKEIQRRKNMVSIKQTSTWSTSFEERTSLLAMNKRNEMEETSFMTEAARKTTLQYSESRNTPLHLRKTEQEDIAYKIMEEKNTLNDSLNDQCKKLRLTKSEKHEKISFMKSITDKESSSFSEVNKNTQLLSRDESSSAAKQVARKSSAKASLNFPLEMCSTESKKKMDEVPNVTIDSFEAQIDTNNQNSQFEQKDKIPSEYPSSSTRTGELEEHRIQGMY</sequence>
<feature type="region of interest" description="Disordered" evidence="1">
    <location>
        <begin position="387"/>
        <end position="426"/>
    </location>
</feature>
<feature type="region of interest" description="Disordered" evidence="1">
    <location>
        <begin position="1"/>
        <end position="62"/>
    </location>
</feature>
<evidence type="ECO:0000256" key="1">
    <source>
        <dbReference type="SAM" id="MobiDB-lite"/>
    </source>
</evidence>
<protein>
    <submittedName>
        <fullName evidence="2">Uncharacterized protein</fullName>
    </submittedName>
</protein>
<name>A0A0C2FRK8_9BILA</name>
<evidence type="ECO:0000313" key="3">
    <source>
        <dbReference type="Proteomes" id="UP000054047"/>
    </source>
</evidence>
<gene>
    <name evidence="2" type="ORF">ANCDUO_22381</name>
</gene>
<feature type="compositionally biased region" description="Basic and acidic residues" evidence="1">
    <location>
        <begin position="415"/>
        <end position="426"/>
    </location>
</feature>